<evidence type="ECO:0000313" key="13">
    <source>
        <dbReference type="WBParaSite" id="HPBE_0002125701-mRNA-1"/>
    </source>
</evidence>
<evidence type="ECO:0000313" key="12">
    <source>
        <dbReference type="Proteomes" id="UP000050761"/>
    </source>
</evidence>
<keyword evidence="3" id="KW-0032">Aminotransferase</keyword>
<protein>
    <recommendedName>
        <fullName evidence="8">alanine transaminase</fullName>
        <ecNumber evidence="8">2.6.1.2</ecNumber>
    </recommendedName>
</protein>
<dbReference type="GO" id="GO:0042853">
    <property type="term" value="P:L-alanine catabolic process"/>
    <property type="evidence" value="ECO:0007669"/>
    <property type="project" value="UniProtKB-UniPathway"/>
</dbReference>
<accession>A0A3P8B9Z9</accession>
<dbReference type="GO" id="GO:0004021">
    <property type="term" value="F:L-alanine:2-oxoglutarate aminotransferase activity"/>
    <property type="evidence" value="ECO:0007669"/>
    <property type="project" value="UniProtKB-EC"/>
</dbReference>
<dbReference type="InterPro" id="IPR004839">
    <property type="entry name" value="Aminotransferase_I/II_large"/>
</dbReference>
<keyword evidence="4" id="KW-0808">Transferase</keyword>
<evidence type="ECO:0000256" key="2">
    <source>
        <dbReference type="ARBA" id="ARBA00011738"/>
    </source>
</evidence>
<evidence type="ECO:0000313" key="11">
    <source>
        <dbReference type="EMBL" id="VDP24097.1"/>
    </source>
</evidence>
<dbReference type="Proteomes" id="UP000050761">
    <property type="component" value="Unassembled WGS sequence"/>
</dbReference>
<dbReference type="InterPro" id="IPR015424">
    <property type="entry name" value="PyrdxlP-dep_Trfase"/>
</dbReference>
<dbReference type="Gene3D" id="3.90.1150.10">
    <property type="entry name" value="Aspartate Aminotransferase, domain 1"/>
    <property type="match status" value="1"/>
</dbReference>
<evidence type="ECO:0000256" key="4">
    <source>
        <dbReference type="ARBA" id="ARBA00022679"/>
    </source>
</evidence>
<comment type="cofactor">
    <cofactor evidence="1">
        <name>pyridoxal 5'-phosphate</name>
        <dbReference type="ChEBI" id="CHEBI:597326"/>
    </cofactor>
</comment>
<evidence type="ECO:0000256" key="8">
    <source>
        <dbReference type="ARBA" id="ARBA00026106"/>
    </source>
</evidence>
<accession>A0A183GFR1</accession>
<dbReference type="Pfam" id="PF00155">
    <property type="entry name" value="Aminotran_1_2"/>
    <property type="match status" value="1"/>
</dbReference>
<keyword evidence="12" id="KW-1185">Reference proteome</keyword>
<proteinExistence type="inferred from homology"/>
<comment type="pathway">
    <text evidence="6">Amino-acid degradation; L-alanine degradation via transaminase pathway; pyruvate from L-alanine: step 1/1.</text>
</comment>
<dbReference type="EMBL" id="UZAH01032834">
    <property type="protein sequence ID" value="VDP24097.1"/>
    <property type="molecule type" value="Genomic_DNA"/>
</dbReference>
<keyword evidence="5" id="KW-0663">Pyridoxal phosphate</keyword>
<evidence type="ECO:0000256" key="3">
    <source>
        <dbReference type="ARBA" id="ARBA00022576"/>
    </source>
</evidence>
<dbReference type="OrthoDB" id="1732682at2759"/>
<dbReference type="FunFam" id="3.40.640.10:FF:000236">
    <property type="entry name" value="Alanine aminotransferase 2"/>
    <property type="match status" value="1"/>
</dbReference>
<evidence type="ECO:0000256" key="6">
    <source>
        <dbReference type="ARBA" id="ARBA00025708"/>
    </source>
</evidence>
<evidence type="ECO:0000256" key="7">
    <source>
        <dbReference type="ARBA" id="ARBA00025785"/>
    </source>
</evidence>
<dbReference type="EC" id="2.6.1.2" evidence="8"/>
<evidence type="ECO:0000259" key="10">
    <source>
        <dbReference type="Pfam" id="PF00155"/>
    </source>
</evidence>
<dbReference type="WBParaSite" id="HPBE_0002125701-mRNA-1">
    <property type="protein sequence ID" value="HPBE_0002125701-mRNA-1"/>
    <property type="gene ID" value="HPBE_0002125701"/>
</dbReference>
<dbReference type="InterPro" id="IPR015422">
    <property type="entry name" value="PyrdxlP-dep_Trfase_small"/>
</dbReference>
<dbReference type="FunFam" id="3.90.1150.10:FF:000151">
    <property type="entry name" value="Alanine aminotransferase 2"/>
    <property type="match status" value="1"/>
</dbReference>
<dbReference type="SUPFAM" id="SSF53383">
    <property type="entry name" value="PLP-dependent transferases"/>
    <property type="match status" value="1"/>
</dbReference>
<gene>
    <name evidence="11" type="ORF">HPBE_LOCUS21256</name>
</gene>
<dbReference type="UniPathway" id="UPA00528">
    <property type="reaction ID" value="UER00586"/>
</dbReference>
<evidence type="ECO:0000256" key="1">
    <source>
        <dbReference type="ARBA" id="ARBA00001933"/>
    </source>
</evidence>
<dbReference type="PANTHER" id="PTHR11751">
    <property type="entry name" value="ALANINE AMINOTRANSFERASE"/>
    <property type="match status" value="1"/>
</dbReference>
<name>A0A183GFR1_HELPZ</name>
<organism evidence="12 13">
    <name type="scientific">Heligmosomoides polygyrus</name>
    <name type="common">Parasitic roundworm</name>
    <dbReference type="NCBI Taxonomy" id="6339"/>
    <lineage>
        <taxon>Eukaryota</taxon>
        <taxon>Metazoa</taxon>
        <taxon>Ecdysozoa</taxon>
        <taxon>Nematoda</taxon>
        <taxon>Chromadorea</taxon>
        <taxon>Rhabditida</taxon>
        <taxon>Rhabditina</taxon>
        <taxon>Rhabditomorpha</taxon>
        <taxon>Strongyloidea</taxon>
        <taxon>Heligmosomidae</taxon>
        <taxon>Heligmosomoides</taxon>
    </lineage>
</organism>
<dbReference type="GO" id="GO:0030170">
    <property type="term" value="F:pyridoxal phosphate binding"/>
    <property type="evidence" value="ECO:0007669"/>
    <property type="project" value="InterPro"/>
</dbReference>
<dbReference type="InterPro" id="IPR045088">
    <property type="entry name" value="ALAT1/2-like"/>
</dbReference>
<dbReference type="InterPro" id="IPR015421">
    <property type="entry name" value="PyrdxlP-dep_Trfase_major"/>
</dbReference>
<dbReference type="Gene3D" id="3.40.640.10">
    <property type="entry name" value="Type I PLP-dependent aspartate aminotransferase-like (Major domain)"/>
    <property type="match status" value="1"/>
</dbReference>
<feature type="domain" description="Aminotransferase class I/classII large" evidence="10">
    <location>
        <begin position="7"/>
        <end position="326"/>
    </location>
</feature>
<evidence type="ECO:0000256" key="5">
    <source>
        <dbReference type="ARBA" id="ARBA00022898"/>
    </source>
</evidence>
<comment type="subunit">
    <text evidence="2">Homodimer.</text>
</comment>
<comment type="catalytic activity">
    <reaction evidence="9">
        <text>L-alanine + 2-oxoglutarate = pyruvate + L-glutamate</text>
        <dbReference type="Rhea" id="RHEA:19453"/>
        <dbReference type="ChEBI" id="CHEBI:15361"/>
        <dbReference type="ChEBI" id="CHEBI:16810"/>
        <dbReference type="ChEBI" id="CHEBI:29985"/>
        <dbReference type="ChEBI" id="CHEBI:57972"/>
        <dbReference type="EC" id="2.6.1.2"/>
    </reaction>
</comment>
<dbReference type="CDD" id="cd00609">
    <property type="entry name" value="AAT_like"/>
    <property type="match status" value="1"/>
</dbReference>
<sequence>AVLHSCAGGDCGAYSQSVGLEIIRKHVADFISKRDGFPCDYENVILSNGASEAIRNVLKMFIRHDTDKKTGVMVPIPQYPLYSATIEEFGLGEVGYYLDEEKNWALLEEELERAYNEGLKNCDTKVMVVINPGNPTGQVLSHENIETIIKFAHRHKLFLMADEVYQVSGTSSEIKEQKLPLGFMGECGMRGGYVELFNIDPEVFMLFKKMISAKLCAGILGQVIVDALVNPPKPGDPSYNLWMKERTEILQSFKERAKLVKEAYASMKGISCNEVQGALYAFPKVKLPKRAIDEARLLNQEPDFFYAMQLLEATGVCVIPGSGFGQKEGTYHFR</sequence>
<dbReference type="PANTHER" id="PTHR11751:SF29">
    <property type="entry name" value="ALANINE TRANSAMINASE"/>
    <property type="match status" value="1"/>
</dbReference>
<reference evidence="13" key="2">
    <citation type="submission" date="2019-09" db="UniProtKB">
        <authorList>
            <consortium name="WormBaseParasite"/>
        </authorList>
    </citation>
    <scope>IDENTIFICATION</scope>
</reference>
<dbReference type="AlphaFoldDB" id="A0A183GFR1"/>
<evidence type="ECO:0000256" key="9">
    <source>
        <dbReference type="ARBA" id="ARBA00047412"/>
    </source>
</evidence>
<reference evidence="11 12" key="1">
    <citation type="submission" date="2018-11" db="EMBL/GenBank/DDBJ databases">
        <authorList>
            <consortium name="Pathogen Informatics"/>
        </authorList>
    </citation>
    <scope>NUCLEOTIDE SEQUENCE [LARGE SCALE GENOMIC DNA]</scope>
</reference>
<comment type="similarity">
    <text evidence="7">Belongs to the class-I pyridoxal-phosphate-dependent aminotransferase family. Alanine aminotransferase subfamily.</text>
</comment>